<gene>
    <name evidence="2" type="ORF">JOC74_001846</name>
</gene>
<dbReference type="Gene3D" id="3.50.50.60">
    <property type="entry name" value="FAD/NAD(P)-binding domain"/>
    <property type="match status" value="1"/>
</dbReference>
<protein>
    <submittedName>
        <fullName evidence="2">2-polyprenyl-6-methoxyphenol hydroxylase-like FAD-dependent oxidoreductase</fullName>
    </submittedName>
</protein>
<dbReference type="Pfam" id="PF08491">
    <property type="entry name" value="SE"/>
    <property type="match status" value="1"/>
</dbReference>
<dbReference type="EMBL" id="JAFDST010000002">
    <property type="protein sequence ID" value="MBP1081353.1"/>
    <property type="molecule type" value="Genomic_DNA"/>
</dbReference>
<dbReference type="PANTHER" id="PTHR43422:SF3">
    <property type="entry name" value="THIAMINE THIAZOLE SYNTHASE"/>
    <property type="match status" value="1"/>
</dbReference>
<keyword evidence="3" id="KW-1185">Reference proteome</keyword>
<dbReference type="Proteomes" id="UP000674416">
    <property type="component" value="Unassembled WGS sequence"/>
</dbReference>
<proteinExistence type="predicted"/>
<dbReference type="InterPro" id="IPR036188">
    <property type="entry name" value="FAD/NAD-bd_sf"/>
</dbReference>
<comment type="caution">
    <text evidence="2">The sequence shown here is derived from an EMBL/GenBank/DDBJ whole genome shotgun (WGS) entry which is preliminary data.</text>
</comment>
<organism evidence="2 3">
    <name type="scientific">Bacillus capparidis</name>
    <dbReference type="NCBI Taxonomy" id="1840411"/>
    <lineage>
        <taxon>Bacteria</taxon>
        <taxon>Bacillati</taxon>
        <taxon>Bacillota</taxon>
        <taxon>Bacilli</taxon>
        <taxon>Bacillales</taxon>
        <taxon>Bacillaceae</taxon>
        <taxon>Bacillus</taxon>
    </lineage>
</organism>
<reference evidence="2 3" key="1">
    <citation type="submission" date="2021-01" db="EMBL/GenBank/DDBJ databases">
        <title>Genomic Encyclopedia of Type Strains, Phase IV (KMG-IV): sequencing the most valuable type-strain genomes for metagenomic binning, comparative biology and taxonomic classification.</title>
        <authorList>
            <person name="Goeker M."/>
        </authorList>
    </citation>
    <scope>NUCLEOTIDE SEQUENCE [LARGE SCALE GENOMIC DNA]</scope>
    <source>
        <strain evidence="2 3">DSM 103394</strain>
    </source>
</reference>
<dbReference type="PANTHER" id="PTHR43422">
    <property type="entry name" value="THIAMINE THIAZOLE SYNTHASE"/>
    <property type="match status" value="1"/>
</dbReference>
<dbReference type="InterPro" id="IPR013698">
    <property type="entry name" value="Squalene_epoxidase"/>
</dbReference>
<feature type="domain" description="Squalene epoxidase" evidence="1">
    <location>
        <begin position="312"/>
        <end position="356"/>
    </location>
</feature>
<sequence length="375" mass="42794">MITSKLTQGKTDRALIIGGSIAGLLAARVLADYYEEVLIVDKDDLPEYPQVRSDTPQAFHPHRFTESGKIIFERFFLGYEEELLSYGAPSSLDKTIYQMNQYGSLTLQYPRNDIKFSRSLLEWVIRKRVQKIPNVHFLSKQDVICLVTNPEQTVVTGVSVRERGQIGQEETLFADMVFDTSGRTSKLAKWLEDLGYNVPEPDLLKVSLGYNTRRYKLASHQIHLTDKWDVINIAGQPANGTFTGVFSFIENHVAEVLLYRPRGCYLPVNAEEFELEISQLPSPIISEIVKEFEPITPPRGFRVSELNRHHFEKMERWPSGLLVLGDAFCIFDPIFGQGMTVAAMEAELLEICLQEQKIDPLNPILSKGFSERYRR</sequence>
<name>A0ABS4CV23_9BACI</name>
<evidence type="ECO:0000259" key="1">
    <source>
        <dbReference type="Pfam" id="PF08491"/>
    </source>
</evidence>
<evidence type="ECO:0000313" key="3">
    <source>
        <dbReference type="Proteomes" id="UP000674416"/>
    </source>
</evidence>
<accession>A0ABS4CV23</accession>
<dbReference type="RefSeq" id="WP_312883792.1">
    <property type="nucleotide sequence ID" value="NZ_JAFDST010000002.1"/>
</dbReference>
<evidence type="ECO:0000313" key="2">
    <source>
        <dbReference type="EMBL" id="MBP1081353.1"/>
    </source>
</evidence>
<dbReference type="SUPFAM" id="SSF51905">
    <property type="entry name" value="FAD/NAD(P)-binding domain"/>
    <property type="match status" value="1"/>
</dbReference>